<feature type="domain" description="Glycoside hydrolase family 2 catalytic" evidence="5">
    <location>
        <begin position="355"/>
        <end position="606"/>
    </location>
</feature>
<evidence type="ECO:0000256" key="3">
    <source>
        <dbReference type="ARBA" id="ARBA00023295"/>
    </source>
</evidence>
<dbReference type="GO" id="GO:0004553">
    <property type="term" value="F:hydrolase activity, hydrolyzing O-glycosyl compounds"/>
    <property type="evidence" value="ECO:0007669"/>
    <property type="project" value="InterPro"/>
</dbReference>
<dbReference type="AlphaFoldDB" id="A0A9P8LC67"/>
<comment type="caution">
    <text evidence="7">The sequence shown here is derived from an EMBL/GenBank/DDBJ whole genome shotgun (WGS) entry which is preliminary data.</text>
</comment>
<organism evidence="7 8">
    <name type="scientific">Trichoglossum hirsutum</name>
    <dbReference type="NCBI Taxonomy" id="265104"/>
    <lineage>
        <taxon>Eukaryota</taxon>
        <taxon>Fungi</taxon>
        <taxon>Dikarya</taxon>
        <taxon>Ascomycota</taxon>
        <taxon>Pezizomycotina</taxon>
        <taxon>Geoglossomycetes</taxon>
        <taxon>Geoglossales</taxon>
        <taxon>Geoglossaceae</taxon>
        <taxon>Trichoglossum</taxon>
    </lineage>
</organism>
<protein>
    <recommendedName>
        <fullName evidence="9">Glycoside hydrolase family 2</fullName>
    </recommendedName>
</protein>
<sequence length="634" mass="71854">MPTKQQQSEGISTIPRGEYPRPILRRERWLSLNGPWRFGFDDNNIGLAAGWQMIKLAPDSASPFNRQINVPFAYQSELSGIGDRTPHDTVWYARTFASPRGGLLGLEERLLLHFGAVDYEATVWVNGVQVAQHRGGNTPFSADITHQLCDDVERQVIVVRAVDRNDDLAQPRGKQYWREQSENIYYTPTTGIWQSVWLEPVPVRYIDHVLLVPDIDTCTLRAEIDIAGGGHTGLSIEVEVSHNGEQVTRAVVSANPSTTFLAINMDTRGALPPYGDCGDWSGCVLWSPERPALYDLQVRLLDNAGARLDEISSYAGMRKVSIWNGRFLLNNRPYFQRLVLDQGYFPSGLLTAPTDEDLRRDIELAKELGFNGARKHQKVEDPRWHYWADRLGFLSWGEMANAFNFSREYIERFTAEWIEVVRHNQSYPSVIVWTPMNESWGVPSVFRDVRQRAHLLSLYHLTRSLDPTRPVVSNDGWEHAETDLVTIHDYRDSAALAKGYATVEESLSGKAMGRQIFVPGYRYHGQPIMITEFGGNTVSGSEGWGYETAKTKHDLLKKYAAQVDALVKSDIVQGFCYTQLTDVEQETNGLLTYDRQHKLSPDEVKRITTWKAKTETFGFDESVLDASFRAPHVP</sequence>
<dbReference type="PANTHER" id="PTHR42732:SF4">
    <property type="entry name" value="BETA-MANNOSIDASE"/>
    <property type="match status" value="1"/>
</dbReference>
<dbReference type="Gene3D" id="3.20.20.80">
    <property type="entry name" value="Glycosidases"/>
    <property type="match status" value="1"/>
</dbReference>
<evidence type="ECO:0000259" key="5">
    <source>
        <dbReference type="Pfam" id="PF02836"/>
    </source>
</evidence>
<keyword evidence="2" id="KW-0378">Hydrolase</keyword>
<keyword evidence="8" id="KW-1185">Reference proteome</keyword>
<evidence type="ECO:0008006" key="9">
    <source>
        <dbReference type="Google" id="ProtNLM"/>
    </source>
</evidence>
<dbReference type="Pfam" id="PF02837">
    <property type="entry name" value="Glyco_hydro_2_N"/>
    <property type="match status" value="1"/>
</dbReference>
<evidence type="ECO:0000256" key="1">
    <source>
        <dbReference type="ARBA" id="ARBA00007401"/>
    </source>
</evidence>
<dbReference type="Gene3D" id="2.60.40.10">
    <property type="entry name" value="Immunoglobulins"/>
    <property type="match status" value="1"/>
</dbReference>
<dbReference type="InterPro" id="IPR013783">
    <property type="entry name" value="Ig-like_fold"/>
</dbReference>
<dbReference type="GO" id="GO:0005975">
    <property type="term" value="P:carbohydrate metabolic process"/>
    <property type="evidence" value="ECO:0007669"/>
    <property type="project" value="InterPro"/>
</dbReference>
<dbReference type="PANTHER" id="PTHR42732">
    <property type="entry name" value="BETA-GALACTOSIDASE"/>
    <property type="match status" value="1"/>
</dbReference>
<dbReference type="SUPFAM" id="SSF49303">
    <property type="entry name" value="beta-Galactosidase/glucuronidase domain"/>
    <property type="match status" value="1"/>
</dbReference>
<dbReference type="InterPro" id="IPR006102">
    <property type="entry name" value="Ig-like_GH2"/>
</dbReference>
<evidence type="ECO:0000259" key="6">
    <source>
        <dbReference type="Pfam" id="PF02837"/>
    </source>
</evidence>
<evidence type="ECO:0000259" key="4">
    <source>
        <dbReference type="Pfam" id="PF00703"/>
    </source>
</evidence>
<dbReference type="InterPro" id="IPR051913">
    <property type="entry name" value="GH2_Domain-Containing"/>
</dbReference>
<name>A0A9P8LC67_9PEZI</name>
<feature type="domain" description="Glycoside hydrolase family 2 immunoglobulin-like beta-sandwich" evidence="4">
    <location>
        <begin position="205"/>
        <end position="318"/>
    </location>
</feature>
<dbReference type="InterPro" id="IPR017853">
    <property type="entry name" value="GH"/>
</dbReference>
<dbReference type="Pfam" id="PF02836">
    <property type="entry name" value="Glyco_hydro_2_C"/>
    <property type="match status" value="1"/>
</dbReference>
<comment type="similarity">
    <text evidence="1">Belongs to the glycosyl hydrolase 2 family.</text>
</comment>
<dbReference type="Pfam" id="PF00703">
    <property type="entry name" value="Glyco_hydro_2"/>
    <property type="match status" value="1"/>
</dbReference>
<proteinExistence type="inferred from homology"/>
<dbReference type="Proteomes" id="UP000750711">
    <property type="component" value="Unassembled WGS sequence"/>
</dbReference>
<dbReference type="InterPro" id="IPR036156">
    <property type="entry name" value="Beta-gal/glucu_dom_sf"/>
</dbReference>
<feature type="domain" description="Glycosyl hydrolases family 2 sugar binding" evidence="6">
    <location>
        <begin position="31"/>
        <end position="159"/>
    </location>
</feature>
<dbReference type="Gene3D" id="2.60.120.260">
    <property type="entry name" value="Galactose-binding domain-like"/>
    <property type="match status" value="1"/>
</dbReference>
<gene>
    <name evidence="7" type="ORF">GP486_003935</name>
</gene>
<dbReference type="InterPro" id="IPR008979">
    <property type="entry name" value="Galactose-bd-like_sf"/>
</dbReference>
<evidence type="ECO:0000313" key="7">
    <source>
        <dbReference type="EMBL" id="KAH0559551.1"/>
    </source>
</evidence>
<accession>A0A9P8LC67</accession>
<dbReference type="EMBL" id="JAGHQM010000572">
    <property type="protein sequence ID" value="KAH0559551.1"/>
    <property type="molecule type" value="Genomic_DNA"/>
</dbReference>
<evidence type="ECO:0000256" key="2">
    <source>
        <dbReference type="ARBA" id="ARBA00022801"/>
    </source>
</evidence>
<reference evidence="7" key="1">
    <citation type="submission" date="2021-03" db="EMBL/GenBank/DDBJ databases">
        <title>Comparative genomics and phylogenomic investigation of the class Geoglossomycetes provide insights into ecological specialization and systematics.</title>
        <authorList>
            <person name="Melie T."/>
            <person name="Pirro S."/>
            <person name="Miller A.N."/>
            <person name="Quandt A."/>
        </authorList>
    </citation>
    <scope>NUCLEOTIDE SEQUENCE</scope>
    <source>
        <strain evidence="7">CAQ_001_2017</strain>
    </source>
</reference>
<evidence type="ECO:0000313" key="8">
    <source>
        <dbReference type="Proteomes" id="UP000750711"/>
    </source>
</evidence>
<keyword evidence="3" id="KW-0326">Glycosidase</keyword>
<dbReference type="InterPro" id="IPR006103">
    <property type="entry name" value="Glyco_hydro_2_cat"/>
</dbReference>
<dbReference type="SUPFAM" id="SSF51445">
    <property type="entry name" value="(Trans)glycosidases"/>
    <property type="match status" value="1"/>
</dbReference>
<dbReference type="SUPFAM" id="SSF49785">
    <property type="entry name" value="Galactose-binding domain-like"/>
    <property type="match status" value="1"/>
</dbReference>
<dbReference type="InterPro" id="IPR006104">
    <property type="entry name" value="Glyco_hydro_2_N"/>
</dbReference>